<reference evidence="1 2" key="1">
    <citation type="submission" date="2015-07" db="EMBL/GenBank/DDBJ databases">
        <title>Whole genome sequence of Herpetosiphon geysericola DSM 7119.</title>
        <authorList>
            <person name="Hemp J."/>
            <person name="Ward L.M."/>
            <person name="Pace L.A."/>
            <person name="Fischer W.W."/>
        </authorList>
    </citation>
    <scope>NUCLEOTIDE SEQUENCE [LARGE SCALE GENOMIC DNA]</scope>
    <source>
        <strain evidence="1 2">DSM 7119</strain>
    </source>
</reference>
<sequence>MNELAFDLYRFDLDVEPHFLHYWDVIGRAINDIYIGDRLEIRLPDETSMGDDGSFVVIAIELYNRSAPILERGMTGRLTLEGDQGDLLKDTRFLVHTTTWSPPDDEHKAAQF</sequence>
<protein>
    <submittedName>
        <fullName evidence="1">Uncharacterized protein</fullName>
    </submittedName>
</protein>
<name>A0A0P6XTP9_9CHLR</name>
<accession>A0A0P6XTP9</accession>
<dbReference type="EMBL" id="LGKP01000021">
    <property type="protein sequence ID" value="KPL86707.1"/>
    <property type="molecule type" value="Genomic_DNA"/>
</dbReference>
<dbReference type="Proteomes" id="UP000050277">
    <property type="component" value="Unassembled WGS sequence"/>
</dbReference>
<gene>
    <name evidence="1" type="ORF">SE18_12060</name>
</gene>
<proteinExistence type="predicted"/>
<dbReference type="STRING" id="70996.SE18_12060"/>
<keyword evidence="2" id="KW-1185">Reference proteome</keyword>
<organism evidence="1 2">
    <name type="scientific">Herpetosiphon geysericola</name>
    <dbReference type="NCBI Taxonomy" id="70996"/>
    <lineage>
        <taxon>Bacteria</taxon>
        <taxon>Bacillati</taxon>
        <taxon>Chloroflexota</taxon>
        <taxon>Chloroflexia</taxon>
        <taxon>Herpetosiphonales</taxon>
        <taxon>Herpetosiphonaceae</taxon>
        <taxon>Herpetosiphon</taxon>
    </lineage>
</organism>
<comment type="caution">
    <text evidence="1">The sequence shown here is derived from an EMBL/GenBank/DDBJ whole genome shotgun (WGS) entry which is preliminary data.</text>
</comment>
<dbReference type="RefSeq" id="WP_054534707.1">
    <property type="nucleotide sequence ID" value="NZ_LGKP01000021.1"/>
</dbReference>
<dbReference type="AlphaFoldDB" id="A0A0P6XTP9"/>
<evidence type="ECO:0000313" key="2">
    <source>
        <dbReference type="Proteomes" id="UP000050277"/>
    </source>
</evidence>
<evidence type="ECO:0000313" key="1">
    <source>
        <dbReference type="EMBL" id="KPL86707.1"/>
    </source>
</evidence>